<accession>A0ABW3SE90</accession>
<name>A0ABW3SE90_9BACL</name>
<keyword evidence="7 8" id="KW-0472">Membrane</keyword>
<evidence type="ECO:0000256" key="7">
    <source>
        <dbReference type="ARBA" id="ARBA00023136"/>
    </source>
</evidence>
<feature type="transmembrane region" description="Helical" evidence="8">
    <location>
        <begin position="81"/>
        <end position="101"/>
    </location>
</feature>
<dbReference type="PANTHER" id="PTHR34975:SF2">
    <property type="entry name" value="SPORE GERMINATION PROTEIN A2"/>
    <property type="match status" value="1"/>
</dbReference>
<evidence type="ECO:0000256" key="6">
    <source>
        <dbReference type="ARBA" id="ARBA00022989"/>
    </source>
</evidence>
<keyword evidence="5 8" id="KW-0812">Transmembrane</keyword>
<evidence type="ECO:0000256" key="5">
    <source>
        <dbReference type="ARBA" id="ARBA00022692"/>
    </source>
</evidence>
<keyword evidence="3" id="KW-0813">Transport</keyword>
<feature type="transmembrane region" description="Helical" evidence="8">
    <location>
        <begin position="113"/>
        <end position="135"/>
    </location>
</feature>
<sequence>MIRSPKPTKLQAIMTLMLTIGITDHVFIIPALLQIAKRDAWFSVLLAAVPFAVMACLIGFASSRIGTSPLPDWIRQRLGRIPAFLFQCLITVFFFATAWFSLFDTAMWMKVTFLPYTPVLATSLILMLLCLAGALQGMKTIAITSGILLPLVILLGFYVAIVNVEYKDYSLLFPLLEQGWSPVLKGVVYACSGLFELFFIFFLHPYLQEPLDKKRFIVFAVILFGLTLGPLTGSIAEFNPFEAAIQRYPAYEEWRIAGFGKYVSQTDFFSIYQWLSGSCIRISFALIVIADMWKRRSPRWRPSLLASLAVILVPLSCYTLSDIAFQHLMIRYVFPANALFILGMTLIIAVAASFRAPKKGRSA</sequence>
<keyword evidence="10" id="KW-1185">Reference proteome</keyword>
<proteinExistence type="inferred from homology"/>
<comment type="caution">
    <text evidence="9">The sequence shown here is derived from an EMBL/GenBank/DDBJ whole genome shotgun (WGS) entry which is preliminary data.</text>
</comment>
<evidence type="ECO:0000256" key="1">
    <source>
        <dbReference type="ARBA" id="ARBA00004141"/>
    </source>
</evidence>
<protein>
    <submittedName>
        <fullName evidence="9">Endospore germination permease</fullName>
    </submittedName>
</protein>
<dbReference type="RefSeq" id="WP_240270260.1">
    <property type="nucleotide sequence ID" value="NZ_JAKSXN010000041.1"/>
</dbReference>
<dbReference type="Proteomes" id="UP001597211">
    <property type="component" value="Unassembled WGS sequence"/>
</dbReference>
<comment type="similarity">
    <text evidence="2">Belongs to the amino acid-polyamine-organocation (APC) superfamily. Spore germination protein (SGP) (TC 2.A.3.9) family.</text>
</comment>
<feature type="transmembrane region" description="Helical" evidence="8">
    <location>
        <begin position="302"/>
        <end position="321"/>
    </location>
</feature>
<evidence type="ECO:0000256" key="8">
    <source>
        <dbReference type="SAM" id="Phobius"/>
    </source>
</evidence>
<dbReference type="EMBL" id="JBHTKZ010000037">
    <property type="protein sequence ID" value="MFD1183097.1"/>
    <property type="molecule type" value="Genomic_DNA"/>
</dbReference>
<evidence type="ECO:0000256" key="3">
    <source>
        <dbReference type="ARBA" id="ARBA00022448"/>
    </source>
</evidence>
<feature type="transmembrane region" description="Helical" evidence="8">
    <location>
        <begin position="216"/>
        <end position="236"/>
    </location>
</feature>
<comment type="subcellular location">
    <subcellularLocation>
        <location evidence="1">Membrane</location>
        <topology evidence="1">Multi-pass membrane protein</topology>
    </subcellularLocation>
</comment>
<feature type="transmembrane region" description="Helical" evidence="8">
    <location>
        <begin position="41"/>
        <end position="60"/>
    </location>
</feature>
<evidence type="ECO:0000256" key="4">
    <source>
        <dbReference type="ARBA" id="ARBA00022544"/>
    </source>
</evidence>
<feature type="transmembrane region" description="Helical" evidence="8">
    <location>
        <begin position="12"/>
        <end position="35"/>
    </location>
</feature>
<evidence type="ECO:0000256" key="2">
    <source>
        <dbReference type="ARBA" id="ARBA00007998"/>
    </source>
</evidence>
<feature type="transmembrane region" description="Helical" evidence="8">
    <location>
        <begin position="147"/>
        <end position="166"/>
    </location>
</feature>
<dbReference type="Pfam" id="PF03845">
    <property type="entry name" value="Spore_permease"/>
    <property type="match status" value="1"/>
</dbReference>
<feature type="transmembrane region" description="Helical" evidence="8">
    <location>
        <begin position="333"/>
        <end position="354"/>
    </location>
</feature>
<evidence type="ECO:0000313" key="10">
    <source>
        <dbReference type="Proteomes" id="UP001597211"/>
    </source>
</evidence>
<feature type="transmembrane region" description="Helical" evidence="8">
    <location>
        <begin position="271"/>
        <end position="290"/>
    </location>
</feature>
<dbReference type="PANTHER" id="PTHR34975">
    <property type="entry name" value="SPORE GERMINATION PROTEIN A2"/>
    <property type="match status" value="1"/>
</dbReference>
<organism evidence="9 10">
    <name type="scientific">Paenibacillus timonensis</name>
    <dbReference type="NCBI Taxonomy" id="225915"/>
    <lineage>
        <taxon>Bacteria</taxon>
        <taxon>Bacillati</taxon>
        <taxon>Bacillota</taxon>
        <taxon>Bacilli</taxon>
        <taxon>Bacillales</taxon>
        <taxon>Paenibacillaceae</taxon>
        <taxon>Paenibacillus</taxon>
    </lineage>
</organism>
<dbReference type="InterPro" id="IPR004761">
    <property type="entry name" value="Spore_GerAB"/>
</dbReference>
<keyword evidence="4" id="KW-0309">Germination</keyword>
<keyword evidence="6 8" id="KW-1133">Transmembrane helix</keyword>
<gene>
    <name evidence="9" type="ORF">ACFQ2Z_17295</name>
</gene>
<feature type="transmembrane region" description="Helical" evidence="8">
    <location>
        <begin position="186"/>
        <end position="204"/>
    </location>
</feature>
<evidence type="ECO:0000313" key="9">
    <source>
        <dbReference type="EMBL" id="MFD1183097.1"/>
    </source>
</evidence>
<dbReference type="NCBIfam" id="TIGR00912">
    <property type="entry name" value="2A0309"/>
    <property type="match status" value="1"/>
</dbReference>
<reference evidence="10" key="1">
    <citation type="journal article" date="2019" name="Int. J. Syst. Evol. Microbiol.">
        <title>The Global Catalogue of Microorganisms (GCM) 10K type strain sequencing project: providing services to taxonomists for standard genome sequencing and annotation.</title>
        <authorList>
            <consortium name="The Broad Institute Genomics Platform"/>
            <consortium name="The Broad Institute Genome Sequencing Center for Infectious Disease"/>
            <person name="Wu L."/>
            <person name="Ma J."/>
        </authorList>
    </citation>
    <scope>NUCLEOTIDE SEQUENCE [LARGE SCALE GENOMIC DNA]</scope>
    <source>
        <strain evidence="10">CCUG 48216</strain>
    </source>
</reference>